<name>A0A915IWB2_ROMCU</name>
<dbReference type="WBParaSite" id="nRc.2.0.1.t17695-RA">
    <property type="protein sequence ID" value="nRc.2.0.1.t17695-RA"/>
    <property type="gene ID" value="nRc.2.0.1.g17695"/>
</dbReference>
<organism evidence="1 2">
    <name type="scientific">Romanomermis culicivorax</name>
    <name type="common">Nematode worm</name>
    <dbReference type="NCBI Taxonomy" id="13658"/>
    <lineage>
        <taxon>Eukaryota</taxon>
        <taxon>Metazoa</taxon>
        <taxon>Ecdysozoa</taxon>
        <taxon>Nematoda</taxon>
        <taxon>Enoplea</taxon>
        <taxon>Dorylaimia</taxon>
        <taxon>Mermithida</taxon>
        <taxon>Mermithoidea</taxon>
        <taxon>Mermithidae</taxon>
        <taxon>Romanomermis</taxon>
    </lineage>
</organism>
<dbReference type="Proteomes" id="UP000887565">
    <property type="component" value="Unplaced"/>
</dbReference>
<keyword evidence="1" id="KW-1185">Reference proteome</keyword>
<protein>
    <submittedName>
        <fullName evidence="2">Uncharacterized protein</fullName>
    </submittedName>
</protein>
<proteinExistence type="predicted"/>
<dbReference type="AlphaFoldDB" id="A0A915IWB2"/>
<evidence type="ECO:0000313" key="2">
    <source>
        <dbReference type="WBParaSite" id="nRc.2.0.1.t17695-RA"/>
    </source>
</evidence>
<accession>A0A915IWB2</accession>
<sequence length="83" mass="9173">MQPPAPCQLAKHSLCLPYRSTFHVLYGNIQHSIRRIDVSANRGLLNPAVILSPDRDGCTYPDIGQCRDGSGAIQEDLQQVNLE</sequence>
<evidence type="ECO:0000313" key="1">
    <source>
        <dbReference type="Proteomes" id="UP000887565"/>
    </source>
</evidence>
<reference evidence="2" key="1">
    <citation type="submission" date="2022-11" db="UniProtKB">
        <authorList>
            <consortium name="WormBaseParasite"/>
        </authorList>
    </citation>
    <scope>IDENTIFICATION</scope>
</reference>